<accession>A8X1C7</accession>
<reference evidence="2 3" key="2">
    <citation type="journal article" date="2011" name="PLoS Genet.">
        <title>Caenorhabditis briggsae recombinant inbred line genotypes reveal inter-strain incompatibility and the evolution of recombination.</title>
        <authorList>
            <person name="Ross J.A."/>
            <person name="Koboldt D.C."/>
            <person name="Staisch J.E."/>
            <person name="Chamberlin H.M."/>
            <person name="Gupta B.P."/>
            <person name="Miller R.D."/>
            <person name="Baird S.E."/>
            <person name="Haag E.S."/>
        </authorList>
    </citation>
    <scope>NUCLEOTIDE SEQUENCE [LARGE SCALE GENOMIC DNA]</scope>
    <source>
        <strain evidence="2 3">AF16</strain>
    </source>
</reference>
<dbReference type="CTD" id="8575193"/>
<dbReference type="AlphaFoldDB" id="A8X1C7"/>
<dbReference type="RefSeq" id="XP_045093126.1">
    <property type="nucleotide sequence ID" value="XM_045235501.1"/>
</dbReference>
<name>A8X1C7_CAEBR</name>
<keyword evidence="1" id="KW-1015">Disulfide bond</keyword>
<protein>
    <submittedName>
        <fullName evidence="2">Protein CBG05913</fullName>
    </submittedName>
</protein>
<dbReference type="STRING" id="6238.A8X1C7"/>
<dbReference type="Proteomes" id="UP000008549">
    <property type="component" value="Unassembled WGS sequence"/>
</dbReference>
<evidence type="ECO:0000256" key="1">
    <source>
        <dbReference type="ARBA" id="ARBA00023157"/>
    </source>
</evidence>
<keyword evidence="3" id="KW-1185">Reference proteome</keyword>
<proteinExistence type="predicted"/>
<gene>
    <name evidence="2 4" type="ORF">CBG05913</name>
    <name evidence="2" type="ORF">CBG_05913</name>
</gene>
<dbReference type="WormBase" id="CBG05913">
    <property type="protein sequence ID" value="CBP38993"/>
    <property type="gene ID" value="WBGene00028271"/>
</dbReference>
<dbReference type="Gene3D" id="4.10.400.10">
    <property type="entry name" value="Low-density Lipoprotein Receptor"/>
    <property type="match status" value="1"/>
</dbReference>
<dbReference type="InterPro" id="IPR036055">
    <property type="entry name" value="LDL_receptor-like_sf"/>
</dbReference>
<dbReference type="SUPFAM" id="SSF57424">
    <property type="entry name" value="LDL receptor-like module"/>
    <property type="match status" value="1"/>
</dbReference>
<dbReference type="EMBL" id="HE600909">
    <property type="protein sequence ID" value="CAP26437.2"/>
    <property type="molecule type" value="Genomic_DNA"/>
</dbReference>
<sequence length="113" mass="13124">MCDGKIDCPDHSDEQHHICMKRNSVNKLQTQEINVGLKCPQPWFRCVDSSSCIAPHKKRTFQRNIHDHTDTYITSRMKERGGVPLSIFTMTAEENHGFCHSFLIFRRSYHSSS</sequence>
<dbReference type="eggNOG" id="KOG1215">
    <property type="taxonomic scope" value="Eukaryota"/>
</dbReference>
<reference evidence="2 3" key="1">
    <citation type="journal article" date="2003" name="PLoS Biol.">
        <title>The genome sequence of Caenorhabditis briggsae: a platform for comparative genomics.</title>
        <authorList>
            <person name="Stein L.D."/>
            <person name="Bao Z."/>
            <person name="Blasiar D."/>
            <person name="Blumenthal T."/>
            <person name="Brent M.R."/>
            <person name="Chen N."/>
            <person name="Chinwalla A."/>
            <person name="Clarke L."/>
            <person name="Clee C."/>
            <person name="Coghlan A."/>
            <person name="Coulson A."/>
            <person name="D'Eustachio P."/>
            <person name="Fitch D.H."/>
            <person name="Fulton L.A."/>
            <person name="Fulton R.E."/>
            <person name="Griffiths-Jones S."/>
            <person name="Harris T.W."/>
            <person name="Hillier L.W."/>
            <person name="Kamath R."/>
            <person name="Kuwabara P.E."/>
            <person name="Mardis E.R."/>
            <person name="Marra M.A."/>
            <person name="Miner T.L."/>
            <person name="Minx P."/>
            <person name="Mullikin J.C."/>
            <person name="Plumb R.W."/>
            <person name="Rogers J."/>
            <person name="Schein J.E."/>
            <person name="Sohrmann M."/>
            <person name="Spieth J."/>
            <person name="Stajich J.E."/>
            <person name="Wei C."/>
            <person name="Willey D."/>
            <person name="Wilson R.K."/>
            <person name="Durbin R."/>
            <person name="Waterston R.H."/>
        </authorList>
    </citation>
    <scope>NUCLEOTIDE SEQUENCE [LARGE SCALE GENOMIC DNA]</scope>
    <source>
        <strain evidence="2 3">AF16</strain>
    </source>
</reference>
<evidence type="ECO:0000313" key="3">
    <source>
        <dbReference type="Proteomes" id="UP000008549"/>
    </source>
</evidence>
<evidence type="ECO:0000313" key="2">
    <source>
        <dbReference type="EMBL" id="CAP26437.2"/>
    </source>
</evidence>
<evidence type="ECO:0000313" key="4">
    <source>
        <dbReference type="WormBase" id="CBG05913"/>
    </source>
</evidence>
<dbReference type="InParanoid" id="A8X1C7"/>
<dbReference type="KEGG" id="cbr:CBG_05913"/>
<dbReference type="HOGENOM" id="CLU_2135711_0_0_1"/>
<dbReference type="GeneID" id="8575193"/>
<organism evidence="2 3">
    <name type="scientific">Caenorhabditis briggsae</name>
    <dbReference type="NCBI Taxonomy" id="6238"/>
    <lineage>
        <taxon>Eukaryota</taxon>
        <taxon>Metazoa</taxon>
        <taxon>Ecdysozoa</taxon>
        <taxon>Nematoda</taxon>
        <taxon>Chromadorea</taxon>
        <taxon>Rhabditida</taxon>
        <taxon>Rhabditina</taxon>
        <taxon>Rhabditomorpha</taxon>
        <taxon>Rhabditoidea</taxon>
        <taxon>Rhabditidae</taxon>
        <taxon>Peloderinae</taxon>
        <taxon>Caenorhabditis</taxon>
    </lineage>
</organism>